<keyword evidence="3" id="KW-1185">Reference proteome</keyword>
<proteinExistence type="predicted"/>
<keyword evidence="1" id="KW-1133">Transmembrane helix</keyword>
<comment type="caution">
    <text evidence="2">The sequence shown here is derived from an EMBL/GenBank/DDBJ whole genome shotgun (WGS) entry which is preliminary data.</text>
</comment>
<gene>
    <name evidence="2" type="ORF">ADL15_46260</name>
</gene>
<evidence type="ECO:0000256" key="1">
    <source>
        <dbReference type="SAM" id="Phobius"/>
    </source>
</evidence>
<keyword evidence="1" id="KW-0812">Transmembrane</keyword>
<reference evidence="2 3" key="1">
    <citation type="submission" date="2015-10" db="EMBL/GenBank/DDBJ databases">
        <authorList>
            <person name="Gilbert D.G."/>
        </authorList>
    </citation>
    <scope>NUCLEOTIDE SEQUENCE [LARGE SCALE GENOMIC DNA]</scope>
    <source>
        <strain evidence="2 3">NRRL B-16712</strain>
    </source>
</reference>
<feature type="transmembrane region" description="Helical" evidence="1">
    <location>
        <begin position="65"/>
        <end position="82"/>
    </location>
</feature>
<name>A0A101JB75_9ACTN</name>
<feature type="transmembrane region" description="Helical" evidence="1">
    <location>
        <begin position="94"/>
        <end position="113"/>
    </location>
</feature>
<evidence type="ECO:0000313" key="2">
    <source>
        <dbReference type="EMBL" id="KUL23573.1"/>
    </source>
</evidence>
<accession>A0A101JB75</accession>
<evidence type="ECO:0000313" key="3">
    <source>
        <dbReference type="Proteomes" id="UP000053244"/>
    </source>
</evidence>
<keyword evidence="1" id="KW-0472">Membrane</keyword>
<dbReference type="Proteomes" id="UP000053244">
    <property type="component" value="Unassembled WGS sequence"/>
</dbReference>
<organism evidence="2 3">
    <name type="scientific">Actinoplanes awajinensis subsp. mycoplanecinus</name>
    <dbReference type="NCBI Taxonomy" id="135947"/>
    <lineage>
        <taxon>Bacteria</taxon>
        <taxon>Bacillati</taxon>
        <taxon>Actinomycetota</taxon>
        <taxon>Actinomycetes</taxon>
        <taxon>Micromonosporales</taxon>
        <taxon>Micromonosporaceae</taxon>
        <taxon>Actinoplanes</taxon>
    </lineage>
</organism>
<feature type="transmembrane region" description="Helical" evidence="1">
    <location>
        <begin position="40"/>
        <end position="58"/>
    </location>
</feature>
<dbReference type="EMBL" id="LLZH01000331">
    <property type="protein sequence ID" value="KUL23573.1"/>
    <property type="molecule type" value="Genomic_DNA"/>
</dbReference>
<protein>
    <submittedName>
        <fullName evidence="2">Uncharacterized protein</fullName>
    </submittedName>
</protein>
<dbReference type="AlphaFoldDB" id="A0A101JB75"/>
<sequence length="127" mass="14058">MIALDGLVGIWQYFFPRSFYEDFPTVRLDPPYNEHLVSDVGGLNIALVGVLIIAAVYLEQRLVTAALTGFALYSLTHFAFHVRHFDHFSLRDAVGVGTGLGFELVLTVALLVLNLRMGRRVAPVAAR</sequence>